<accession>A0ABQ9WKP5</accession>
<gene>
    <name evidence="1" type="ORF">BLNAU_25056</name>
</gene>
<comment type="caution">
    <text evidence="1">The sequence shown here is derived from an EMBL/GenBank/DDBJ whole genome shotgun (WGS) entry which is preliminary data.</text>
</comment>
<proteinExistence type="predicted"/>
<dbReference type="EMBL" id="JARBJD010000767">
    <property type="protein sequence ID" value="KAK2940035.1"/>
    <property type="molecule type" value="Genomic_DNA"/>
</dbReference>
<name>A0ABQ9WKP5_9EUKA</name>
<keyword evidence="2" id="KW-1185">Reference proteome</keyword>
<dbReference type="Proteomes" id="UP001281761">
    <property type="component" value="Unassembled WGS sequence"/>
</dbReference>
<organism evidence="1 2">
    <name type="scientific">Blattamonas nauphoetae</name>
    <dbReference type="NCBI Taxonomy" id="2049346"/>
    <lineage>
        <taxon>Eukaryota</taxon>
        <taxon>Metamonada</taxon>
        <taxon>Preaxostyla</taxon>
        <taxon>Oxymonadida</taxon>
        <taxon>Blattamonas</taxon>
    </lineage>
</organism>
<evidence type="ECO:0000313" key="2">
    <source>
        <dbReference type="Proteomes" id="UP001281761"/>
    </source>
</evidence>
<sequence>MTALDSNMDTDLETPTPVKCQPTLDDNLEAKAVNFLQSAILLNQKSADAFLYRFASISDESLMTFISHVVVLLSTPNQVITASAMKMIYYVLIWCSAKVHLALVKADLVAQLITTLNPQSLPFAEAVDIHSCLLSSIVSSLWLATPYGLASLEIKDVNEQQAVHETVLKQVLEPSEKYISHSCVNRYLIIDSDQCTYFLELLARLLRICLYFQPTIYFVVNLPVFLAIPSCLTFFVNDDSIWPFLDEMIDIQPEWNDQDGELRETWKTVPRMLRMEGIEDVIEEKMLNDRNEYDGELIVANSIKWDNRQGMNLPKRG</sequence>
<protein>
    <submittedName>
        <fullName evidence="1">Uncharacterized protein</fullName>
    </submittedName>
</protein>
<reference evidence="1 2" key="1">
    <citation type="journal article" date="2022" name="bioRxiv">
        <title>Genomics of Preaxostyla Flagellates Illuminates Evolutionary Transitions and the Path Towards Mitochondrial Loss.</title>
        <authorList>
            <person name="Novak L.V.F."/>
            <person name="Treitli S.C."/>
            <person name="Pyrih J."/>
            <person name="Halakuc P."/>
            <person name="Pipaliya S.V."/>
            <person name="Vacek V."/>
            <person name="Brzon O."/>
            <person name="Soukal P."/>
            <person name="Eme L."/>
            <person name="Dacks J.B."/>
            <person name="Karnkowska A."/>
            <person name="Elias M."/>
            <person name="Hampl V."/>
        </authorList>
    </citation>
    <scope>NUCLEOTIDE SEQUENCE [LARGE SCALE GENOMIC DNA]</scope>
    <source>
        <strain evidence="1">NAU3</strain>
        <tissue evidence="1">Gut</tissue>
    </source>
</reference>
<evidence type="ECO:0000313" key="1">
    <source>
        <dbReference type="EMBL" id="KAK2940035.1"/>
    </source>
</evidence>